<protein>
    <submittedName>
        <fullName evidence="1">Uncharacterized protein</fullName>
    </submittedName>
</protein>
<evidence type="ECO:0000313" key="1">
    <source>
        <dbReference type="EMBL" id="MCE3050421.1"/>
    </source>
</evidence>
<dbReference type="Proteomes" id="UP000823775">
    <property type="component" value="Unassembled WGS sequence"/>
</dbReference>
<name>A0ABS8WHY4_DATST</name>
<comment type="caution">
    <text evidence="1">The sequence shown here is derived from an EMBL/GenBank/DDBJ whole genome shotgun (WGS) entry which is preliminary data.</text>
</comment>
<evidence type="ECO:0000313" key="2">
    <source>
        <dbReference type="Proteomes" id="UP000823775"/>
    </source>
</evidence>
<dbReference type="EMBL" id="JACEIK010007570">
    <property type="protein sequence ID" value="MCE3050421.1"/>
    <property type="molecule type" value="Genomic_DNA"/>
</dbReference>
<reference evidence="1 2" key="1">
    <citation type="journal article" date="2021" name="BMC Genomics">
        <title>Datura genome reveals duplications of psychoactive alkaloid biosynthetic genes and high mutation rate following tissue culture.</title>
        <authorList>
            <person name="Rajewski A."/>
            <person name="Carter-House D."/>
            <person name="Stajich J."/>
            <person name="Litt A."/>
        </authorList>
    </citation>
    <scope>NUCLEOTIDE SEQUENCE [LARGE SCALE GENOMIC DNA]</scope>
    <source>
        <strain evidence="1">AR-01</strain>
    </source>
</reference>
<accession>A0ABS8WHY4</accession>
<proteinExistence type="predicted"/>
<gene>
    <name evidence="1" type="ORF">HAX54_047183</name>
</gene>
<keyword evidence="2" id="KW-1185">Reference proteome</keyword>
<sequence length="74" mass="8647">MTGRTVSVRIDEEVVDYRPQYDQKGIDVMKTTEPDSLHHPGMSISKRNSHIDNVLSHLYDMQMLQLRMSEVKEE</sequence>
<organism evidence="1 2">
    <name type="scientific">Datura stramonium</name>
    <name type="common">Jimsonweed</name>
    <name type="synonym">Common thornapple</name>
    <dbReference type="NCBI Taxonomy" id="4076"/>
    <lineage>
        <taxon>Eukaryota</taxon>
        <taxon>Viridiplantae</taxon>
        <taxon>Streptophyta</taxon>
        <taxon>Embryophyta</taxon>
        <taxon>Tracheophyta</taxon>
        <taxon>Spermatophyta</taxon>
        <taxon>Magnoliopsida</taxon>
        <taxon>eudicotyledons</taxon>
        <taxon>Gunneridae</taxon>
        <taxon>Pentapetalae</taxon>
        <taxon>asterids</taxon>
        <taxon>lamiids</taxon>
        <taxon>Solanales</taxon>
        <taxon>Solanaceae</taxon>
        <taxon>Solanoideae</taxon>
        <taxon>Datureae</taxon>
        <taxon>Datura</taxon>
    </lineage>
</organism>